<dbReference type="PANTHER" id="PTHR24567:SF74">
    <property type="entry name" value="HTH-TYPE TRANSCRIPTIONAL REGULATOR ARCR"/>
    <property type="match status" value="1"/>
</dbReference>
<comment type="caution">
    <text evidence="6">The sequence shown here is derived from an EMBL/GenBank/DDBJ whole genome shotgun (WGS) entry which is preliminary data.</text>
</comment>
<dbReference type="SMART" id="SM00419">
    <property type="entry name" value="HTH_CRP"/>
    <property type="match status" value="1"/>
</dbReference>
<evidence type="ECO:0000256" key="3">
    <source>
        <dbReference type="ARBA" id="ARBA00023163"/>
    </source>
</evidence>
<protein>
    <submittedName>
        <fullName evidence="6">Cyclic nucleotide-binding protein</fullName>
    </submittedName>
</protein>
<gene>
    <name evidence="6" type="ORF">A6A03_11485</name>
</gene>
<dbReference type="InterPro" id="IPR012318">
    <property type="entry name" value="HTH_CRP"/>
</dbReference>
<dbReference type="Gene3D" id="2.60.120.10">
    <property type="entry name" value="Jelly Rolls"/>
    <property type="match status" value="1"/>
</dbReference>
<evidence type="ECO:0000313" key="7">
    <source>
        <dbReference type="Proteomes" id="UP000078287"/>
    </source>
</evidence>
<dbReference type="GO" id="GO:0003700">
    <property type="term" value="F:DNA-binding transcription factor activity"/>
    <property type="evidence" value="ECO:0007669"/>
    <property type="project" value="TreeGrafter"/>
</dbReference>
<dbReference type="Pfam" id="PF00027">
    <property type="entry name" value="cNMP_binding"/>
    <property type="match status" value="1"/>
</dbReference>
<dbReference type="EMBL" id="LWQS01000041">
    <property type="protein sequence ID" value="OAN46922.1"/>
    <property type="molecule type" value="Genomic_DNA"/>
</dbReference>
<dbReference type="PANTHER" id="PTHR24567">
    <property type="entry name" value="CRP FAMILY TRANSCRIPTIONAL REGULATORY PROTEIN"/>
    <property type="match status" value="1"/>
</dbReference>
<evidence type="ECO:0000256" key="1">
    <source>
        <dbReference type="ARBA" id="ARBA00023015"/>
    </source>
</evidence>
<keyword evidence="3" id="KW-0804">Transcription</keyword>
<keyword evidence="2" id="KW-0238">DNA-binding</keyword>
<evidence type="ECO:0000313" key="6">
    <source>
        <dbReference type="EMBL" id="OAN46922.1"/>
    </source>
</evidence>
<dbReference type="FunFam" id="1.10.10.10:FF:000019">
    <property type="entry name" value="Crp/Fnr family transcriptional regulator"/>
    <property type="match status" value="1"/>
</dbReference>
<dbReference type="InterPro" id="IPR018490">
    <property type="entry name" value="cNMP-bd_dom_sf"/>
</dbReference>
<dbReference type="RefSeq" id="WP_066785232.1">
    <property type="nucleotide sequence ID" value="NZ_LWQS01000041.1"/>
</dbReference>
<dbReference type="InterPro" id="IPR036390">
    <property type="entry name" value="WH_DNA-bd_sf"/>
</dbReference>
<dbReference type="AlphaFoldDB" id="A0A178MDR9"/>
<feature type="domain" description="Cyclic nucleotide-binding" evidence="4">
    <location>
        <begin position="10"/>
        <end position="113"/>
    </location>
</feature>
<dbReference type="InterPro" id="IPR050397">
    <property type="entry name" value="Env_Response_Regulators"/>
</dbReference>
<dbReference type="PROSITE" id="PS50042">
    <property type="entry name" value="CNMP_BINDING_3"/>
    <property type="match status" value="1"/>
</dbReference>
<feature type="domain" description="HTH crp-type" evidence="5">
    <location>
        <begin position="144"/>
        <end position="215"/>
    </location>
</feature>
<keyword evidence="7" id="KW-1185">Reference proteome</keyword>
<keyword evidence="1" id="KW-0805">Transcription regulation</keyword>
<evidence type="ECO:0000256" key="2">
    <source>
        <dbReference type="ARBA" id="ARBA00023125"/>
    </source>
</evidence>
<dbReference type="SUPFAM" id="SSF51206">
    <property type="entry name" value="cAMP-binding domain-like"/>
    <property type="match status" value="1"/>
</dbReference>
<dbReference type="InterPro" id="IPR000595">
    <property type="entry name" value="cNMP-bd_dom"/>
</dbReference>
<name>A0A178MDR9_9CHLR</name>
<reference evidence="6 7" key="1">
    <citation type="submission" date="2016-04" db="EMBL/GenBank/DDBJ databases">
        <title>Chloroflexus islandicus sp. nov., a thermophilic filamentous anoxygenic phototrophic bacterium from geyser Strokkur (Iceland).</title>
        <authorList>
            <person name="Gaisin V.A."/>
            <person name="Kalashnikov A.M."/>
            <person name="Sukhacheva M.V."/>
            <person name="Grouzdev D.S."/>
            <person name="Ivanov T.M."/>
            <person name="Kuznetsov B."/>
            <person name="Gorlenko V.M."/>
        </authorList>
    </citation>
    <scope>NUCLEOTIDE SEQUENCE [LARGE SCALE GENOMIC DNA]</scope>
    <source>
        <strain evidence="7">isl-2</strain>
    </source>
</reference>
<dbReference type="STRING" id="1707952.A6A03_11485"/>
<dbReference type="SMART" id="SM00100">
    <property type="entry name" value="cNMP"/>
    <property type="match status" value="1"/>
</dbReference>
<evidence type="ECO:0000259" key="4">
    <source>
        <dbReference type="PROSITE" id="PS50042"/>
    </source>
</evidence>
<organism evidence="6 7">
    <name type="scientific">Chloroflexus islandicus</name>
    <dbReference type="NCBI Taxonomy" id="1707952"/>
    <lineage>
        <taxon>Bacteria</taxon>
        <taxon>Bacillati</taxon>
        <taxon>Chloroflexota</taxon>
        <taxon>Chloroflexia</taxon>
        <taxon>Chloroflexales</taxon>
        <taxon>Chloroflexineae</taxon>
        <taxon>Chloroflexaceae</taxon>
        <taxon>Chloroflexus</taxon>
    </lineage>
</organism>
<sequence>MTNRQSLLALFPDLDPAAQADLAALLQVGSYPAGHTFHMPNEAGAHVFLLQQGRVRIYKLSPEGRALTLLVLHPPSLFGEMALIGPGIHDTCAEAMTDCVVARIEREALRAFLSRHPGAAIDLMELMGARLRTMEQRLADIAFKSVPQRLAALLLDLAGDPADGAPPATLVRYTHQQLAEMIGAYRETVTKALGDMREANLIRIADDAIVLVDLAQLRRLASG</sequence>
<dbReference type="InterPro" id="IPR014710">
    <property type="entry name" value="RmlC-like_jellyroll"/>
</dbReference>
<dbReference type="GO" id="GO:0005829">
    <property type="term" value="C:cytosol"/>
    <property type="evidence" value="ECO:0007669"/>
    <property type="project" value="TreeGrafter"/>
</dbReference>
<dbReference type="PROSITE" id="PS51063">
    <property type="entry name" value="HTH_CRP_2"/>
    <property type="match status" value="1"/>
</dbReference>
<proteinExistence type="predicted"/>
<dbReference type="SUPFAM" id="SSF46785">
    <property type="entry name" value="Winged helix' DNA-binding domain"/>
    <property type="match status" value="1"/>
</dbReference>
<dbReference type="CDD" id="cd00038">
    <property type="entry name" value="CAP_ED"/>
    <property type="match status" value="1"/>
</dbReference>
<evidence type="ECO:0000259" key="5">
    <source>
        <dbReference type="PROSITE" id="PS51063"/>
    </source>
</evidence>
<dbReference type="Proteomes" id="UP000078287">
    <property type="component" value="Unassembled WGS sequence"/>
</dbReference>
<accession>A0A178MDR9</accession>
<dbReference type="Pfam" id="PF13545">
    <property type="entry name" value="HTH_Crp_2"/>
    <property type="match status" value="1"/>
</dbReference>
<dbReference type="OrthoDB" id="9812325at2"/>
<dbReference type="GO" id="GO:0003677">
    <property type="term" value="F:DNA binding"/>
    <property type="evidence" value="ECO:0007669"/>
    <property type="project" value="UniProtKB-KW"/>
</dbReference>